<sequence>MVDKQLKMLRMKGSEMRRSSLSPFASLSFSLLSPLDISHKLKLQVGSFPRFPSSFTISTSTSSSHIYISSLFLYFLCSAPPSLHFSSQPYTPESSIFRYHTSLLSLSKKNNKKRNKI</sequence>
<protein>
    <submittedName>
        <fullName evidence="1">Uncharacterized protein</fullName>
    </submittedName>
</protein>
<keyword evidence="2" id="KW-1185">Reference proteome</keyword>
<organism evidence="1 2">
    <name type="scientific">Cotesia congregata</name>
    <name type="common">Parasitoid wasp</name>
    <name type="synonym">Apanteles congregatus</name>
    <dbReference type="NCBI Taxonomy" id="51543"/>
    <lineage>
        <taxon>Eukaryota</taxon>
        <taxon>Metazoa</taxon>
        <taxon>Ecdysozoa</taxon>
        <taxon>Arthropoda</taxon>
        <taxon>Hexapoda</taxon>
        <taxon>Insecta</taxon>
        <taxon>Pterygota</taxon>
        <taxon>Neoptera</taxon>
        <taxon>Endopterygota</taxon>
        <taxon>Hymenoptera</taxon>
        <taxon>Apocrita</taxon>
        <taxon>Ichneumonoidea</taxon>
        <taxon>Braconidae</taxon>
        <taxon>Microgastrinae</taxon>
        <taxon>Cotesia</taxon>
    </lineage>
</organism>
<dbReference type="Proteomes" id="UP000786811">
    <property type="component" value="Unassembled WGS sequence"/>
</dbReference>
<reference evidence="1" key="1">
    <citation type="submission" date="2021-04" db="EMBL/GenBank/DDBJ databases">
        <authorList>
            <person name="Chebbi M.A.C M."/>
        </authorList>
    </citation>
    <scope>NUCLEOTIDE SEQUENCE</scope>
</reference>
<comment type="caution">
    <text evidence="1">The sequence shown here is derived from an EMBL/GenBank/DDBJ whole genome shotgun (WGS) entry which is preliminary data.</text>
</comment>
<name>A0A8J2HF61_COTCN</name>
<dbReference type="EMBL" id="CAJNRD030001121">
    <property type="protein sequence ID" value="CAG5097865.1"/>
    <property type="molecule type" value="Genomic_DNA"/>
</dbReference>
<evidence type="ECO:0000313" key="2">
    <source>
        <dbReference type="Proteomes" id="UP000786811"/>
    </source>
</evidence>
<accession>A0A8J2HF61</accession>
<dbReference type="AlphaFoldDB" id="A0A8J2HF61"/>
<proteinExistence type="predicted"/>
<gene>
    <name evidence="1" type="ORF">HICCMSTLAB_LOCUS8916</name>
</gene>
<evidence type="ECO:0000313" key="1">
    <source>
        <dbReference type="EMBL" id="CAG5097865.1"/>
    </source>
</evidence>